<feature type="compositionally biased region" description="Basic and acidic residues" evidence="1">
    <location>
        <begin position="276"/>
        <end position="287"/>
    </location>
</feature>
<dbReference type="AlphaFoldDB" id="A0A9P3US61"/>
<evidence type="ECO:0000313" key="2">
    <source>
        <dbReference type="EMBL" id="GLB42912.1"/>
    </source>
</evidence>
<keyword evidence="3" id="KW-1185">Reference proteome</keyword>
<feature type="region of interest" description="Disordered" evidence="1">
    <location>
        <begin position="223"/>
        <end position="310"/>
    </location>
</feature>
<gene>
    <name evidence="2" type="ORF">LshimejAT787_1203610</name>
</gene>
<name>A0A9P3US61_LYOSH</name>
<proteinExistence type="predicted"/>
<sequence>MGFVEEETAQTVEEQGRGKEFDQMMAELNETFATNQQRRERLFREADALQQEVFQKNEPDRETVFLDGQTSRAALFEAHEASRAQRSEWHNASRETLLQQGRQRRKEACDAIEAALVKQFNKLLKSQEDSFVAEERRRDIIVQKLLEDDKRFKSGSPAASSLAPGSWAASSLAGYSANGSTISFPNFVPGVVPHIPGVGFPIQPPVIPDFPLPLDLGLGRGVVESSSGTDPDNLPVITPSPPFSPVIPSPPQRYQSTPTFVPPPISPRSSSTSSDSSDRSRTPERNPRIQPTKSIPNRQPRARRSPSPPFGFAAKALFRGVNIQRLLPLPGSDFASTIEYYASTINLNRQGVERSGGSKSGELENFEEAFRKDVERRRHIFSINEARRKVEFERKQRAFRMMFAENEDGREDDFRQAQSRQEIAFQAAEQKRAIDFRQEENEREAVFRRVQEQRATRFHTKQEDLQRICFEGEQRRSGDLDSWATQLLRNRKREQMEIYKNQEGAREETFRLWLATYAEKDEGASLGPNVTENLSTLNLPGLKSFSQDEGASRRNNVVENLYPLPLPSTKSLRRDEGASWKGSIVENCKKRGLPSLKSFRRNDATNQAPNVVGELLRPIVPRANVPRQVVPRPAVPRPTVPTRKSSRRRRLSF</sequence>
<organism evidence="2 3">
    <name type="scientific">Lyophyllum shimeji</name>
    <name type="common">Hon-shimeji</name>
    <name type="synonym">Tricholoma shimeji</name>
    <dbReference type="NCBI Taxonomy" id="47721"/>
    <lineage>
        <taxon>Eukaryota</taxon>
        <taxon>Fungi</taxon>
        <taxon>Dikarya</taxon>
        <taxon>Basidiomycota</taxon>
        <taxon>Agaricomycotina</taxon>
        <taxon>Agaricomycetes</taxon>
        <taxon>Agaricomycetidae</taxon>
        <taxon>Agaricales</taxon>
        <taxon>Tricholomatineae</taxon>
        <taxon>Lyophyllaceae</taxon>
        <taxon>Lyophyllum</taxon>
    </lineage>
</organism>
<comment type="caution">
    <text evidence="2">The sequence shown here is derived from an EMBL/GenBank/DDBJ whole genome shotgun (WGS) entry which is preliminary data.</text>
</comment>
<reference evidence="2" key="1">
    <citation type="submission" date="2022-07" db="EMBL/GenBank/DDBJ databases">
        <title>The genome of Lyophyllum shimeji provides insight into the initial evolution of ectomycorrhizal fungal genome.</title>
        <authorList>
            <person name="Kobayashi Y."/>
            <person name="Shibata T."/>
            <person name="Hirakawa H."/>
            <person name="Shigenobu S."/>
            <person name="Nishiyama T."/>
            <person name="Yamada A."/>
            <person name="Hasebe M."/>
            <person name="Kawaguchi M."/>
        </authorList>
    </citation>
    <scope>NUCLEOTIDE SEQUENCE</scope>
    <source>
        <strain evidence="2">AT787</strain>
    </source>
</reference>
<accession>A0A9P3US61</accession>
<dbReference type="Proteomes" id="UP001063166">
    <property type="component" value="Unassembled WGS sequence"/>
</dbReference>
<dbReference type="OrthoDB" id="3067839at2759"/>
<protein>
    <submittedName>
        <fullName evidence="2">Uncharacterized protein</fullName>
    </submittedName>
</protein>
<evidence type="ECO:0000313" key="3">
    <source>
        <dbReference type="Proteomes" id="UP001063166"/>
    </source>
</evidence>
<feature type="compositionally biased region" description="Pro residues" evidence="1">
    <location>
        <begin position="238"/>
        <end position="251"/>
    </location>
</feature>
<feature type="compositionally biased region" description="Basic residues" evidence="1">
    <location>
        <begin position="644"/>
        <end position="653"/>
    </location>
</feature>
<evidence type="ECO:0000256" key="1">
    <source>
        <dbReference type="SAM" id="MobiDB-lite"/>
    </source>
</evidence>
<dbReference type="EMBL" id="BRPK01000012">
    <property type="protein sequence ID" value="GLB42912.1"/>
    <property type="molecule type" value="Genomic_DNA"/>
</dbReference>
<feature type="region of interest" description="Disordered" evidence="1">
    <location>
        <begin position="630"/>
        <end position="653"/>
    </location>
</feature>